<evidence type="ECO:0000313" key="11">
    <source>
        <dbReference type="EMBL" id="TVO58693.1"/>
    </source>
</evidence>
<dbReference type="SUPFAM" id="SSF52540">
    <property type="entry name" value="P-loop containing nucleoside triphosphate hydrolases"/>
    <property type="match status" value="1"/>
</dbReference>
<dbReference type="RefSeq" id="WP_144308220.1">
    <property type="nucleotide sequence ID" value="NZ_VMNK01000003.1"/>
</dbReference>
<dbReference type="InterPro" id="IPR027417">
    <property type="entry name" value="P-loop_NTPase"/>
</dbReference>
<comment type="function">
    <text evidence="9">Essential for recycling GMP and indirectly, cGMP.</text>
</comment>
<dbReference type="FunFam" id="3.30.63.10:FF:000002">
    <property type="entry name" value="Guanylate kinase 1"/>
    <property type="match status" value="1"/>
</dbReference>
<dbReference type="InterPro" id="IPR017665">
    <property type="entry name" value="Guanylate_kinase"/>
</dbReference>
<dbReference type="SMART" id="SM00072">
    <property type="entry name" value="GuKc"/>
    <property type="match status" value="1"/>
</dbReference>
<evidence type="ECO:0000256" key="6">
    <source>
        <dbReference type="ARBA" id="ARBA00022777"/>
    </source>
</evidence>
<dbReference type="PROSITE" id="PS50052">
    <property type="entry name" value="GUANYLATE_KINASE_2"/>
    <property type="match status" value="1"/>
</dbReference>
<name>A0A557R0L3_9RHOO</name>
<comment type="subcellular location">
    <subcellularLocation>
        <location evidence="9">Cytoplasm</location>
    </subcellularLocation>
</comment>
<dbReference type="InterPro" id="IPR008144">
    <property type="entry name" value="Guanylate_kin-like_dom"/>
</dbReference>
<evidence type="ECO:0000256" key="1">
    <source>
        <dbReference type="ARBA" id="ARBA00005790"/>
    </source>
</evidence>
<dbReference type="InterPro" id="IPR020590">
    <property type="entry name" value="Guanylate_kinase_CS"/>
</dbReference>
<dbReference type="PANTHER" id="PTHR23117:SF13">
    <property type="entry name" value="GUANYLATE KINASE"/>
    <property type="match status" value="1"/>
</dbReference>
<dbReference type="NCBIfam" id="TIGR03263">
    <property type="entry name" value="guanyl_kin"/>
    <property type="match status" value="1"/>
</dbReference>
<evidence type="ECO:0000259" key="10">
    <source>
        <dbReference type="PROSITE" id="PS50052"/>
    </source>
</evidence>
<keyword evidence="6 9" id="KW-0418">Kinase</keyword>
<evidence type="ECO:0000256" key="5">
    <source>
        <dbReference type="ARBA" id="ARBA00022741"/>
    </source>
</evidence>
<proteinExistence type="inferred from homology"/>
<keyword evidence="7 9" id="KW-0067">ATP-binding</keyword>
<feature type="domain" description="Guanylate kinase-like" evidence="10">
    <location>
        <begin position="3"/>
        <end position="181"/>
    </location>
</feature>
<sequence length="204" mass="23103">MSGTLFIVTAPSGAGKTTLVKGLLERDAAVHLSISYTTRPPRPGEENGREYHFVDVAKFRELRDRGEFLEWAEVHGNYYATSRVWLQAQIDAGRDMLLEIDWQGAQQVRKAFPGAVGVFVLPPSTEELERRLRGRGTDSEDVIGRRLLAARGEMRHVAEFDYVIINNELPAALDDLVAVVRAARLRYANQHARFPTYFEFLEKD</sequence>
<keyword evidence="12" id="KW-1185">Reference proteome</keyword>
<accession>A0A557R0L3</accession>
<dbReference type="OrthoDB" id="9808150at2"/>
<dbReference type="AlphaFoldDB" id="A0A557R0L3"/>
<evidence type="ECO:0000256" key="2">
    <source>
        <dbReference type="ARBA" id="ARBA00012961"/>
    </source>
</evidence>
<evidence type="ECO:0000256" key="3">
    <source>
        <dbReference type="ARBA" id="ARBA00016296"/>
    </source>
</evidence>
<keyword evidence="9" id="KW-0963">Cytoplasm</keyword>
<organism evidence="11 12">
    <name type="scientific">Denitromonas halophila</name>
    <dbReference type="NCBI Taxonomy" id="1629404"/>
    <lineage>
        <taxon>Bacteria</taxon>
        <taxon>Pseudomonadati</taxon>
        <taxon>Pseudomonadota</taxon>
        <taxon>Betaproteobacteria</taxon>
        <taxon>Rhodocyclales</taxon>
        <taxon>Zoogloeaceae</taxon>
        <taxon>Denitromonas</taxon>
    </lineage>
</organism>
<comment type="caution">
    <text evidence="11">The sequence shown here is derived from an EMBL/GenBank/DDBJ whole genome shotgun (WGS) entry which is preliminary data.</text>
</comment>
<evidence type="ECO:0000313" key="12">
    <source>
        <dbReference type="Proteomes" id="UP000319502"/>
    </source>
</evidence>
<evidence type="ECO:0000256" key="9">
    <source>
        <dbReference type="HAMAP-Rule" id="MF_00328"/>
    </source>
</evidence>
<keyword evidence="5 9" id="KW-0547">Nucleotide-binding</keyword>
<gene>
    <name evidence="9" type="primary">gmk</name>
    <name evidence="11" type="ORF">FHP91_03245</name>
</gene>
<dbReference type="InterPro" id="IPR008145">
    <property type="entry name" value="GK/Ca_channel_bsu"/>
</dbReference>
<dbReference type="EC" id="2.7.4.8" evidence="2 9"/>
<dbReference type="GO" id="GO:0005829">
    <property type="term" value="C:cytosol"/>
    <property type="evidence" value="ECO:0007669"/>
    <property type="project" value="TreeGrafter"/>
</dbReference>
<reference evidence="11 12" key="1">
    <citation type="submission" date="2019-07" db="EMBL/GenBank/DDBJ databases">
        <title>The pathways for chlorine oxyanion respiration interact through the shared metabolite chlorate.</title>
        <authorList>
            <person name="Barnum T.P."/>
            <person name="Cheng Y."/>
            <person name="Hill K.A."/>
            <person name="Lucas L.N."/>
            <person name="Carlson H.K."/>
            <person name="Coates J.D."/>
        </authorList>
    </citation>
    <scope>NUCLEOTIDE SEQUENCE [LARGE SCALE GENOMIC DNA]</scope>
    <source>
        <strain evidence="11 12">SFB-3</strain>
    </source>
</reference>
<dbReference type="GO" id="GO:0004385">
    <property type="term" value="F:GMP kinase activity"/>
    <property type="evidence" value="ECO:0007669"/>
    <property type="project" value="UniProtKB-UniRule"/>
</dbReference>
<keyword evidence="4 9" id="KW-0808">Transferase</keyword>
<comment type="similarity">
    <text evidence="1 9">Belongs to the guanylate kinase family.</text>
</comment>
<dbReference type="PANTHER" id="PTHR23117">
    <property type="entry name" value="GUANYLATE KINASE-RELATED"/>
    <property type="match status" value="1"/>
</dbReference>
<evidence type="ECO:0000256" key="4">
    <source>
        <dbReference type="ARBA" id="ARBA00022679"/>
    </source>
</evidence>
<dbReference type="EMBL" id="VMNK01000003">
    <property type="protein sequence ID" value="TVO58693.1"/>
    <property type="molecule type" value="Genomic_DNA"/>
</dbReference>
<dbReference type="Pfam" id="PF00625">
    <property type="entry name" value="Guanylate_kin"/>
    <property type="match status" value="1"/>
</dbReference>
<protein>
    <recommendedName>
        <fullName evidence="3 9">Guanylate kinase</fullName>
        <ecNumber evidence="2 9">2.7.4.8</ecNumber>
    </recommendedName>
    <alternativeName>
        <fullName evidence="8 9">GMP kinase</fullName>
    </alternativeName>
</protein>
<feature type="binding site" evidence="9">
    <location>
        <begin position="10"/>
        <end position="17"/>
    </location>
    <ligand>
        <name>ATP</name>
        <dbReference type="ChEBI" id="CHEBI:30616"/>
    </ligand>
</feature>
<evidence type="ECO:0000256" key="7">
    <source>
        <dbReference type="ARBA" id="ARBA00022840"/>
    </source>
</evidence>
<dbReference type="PROSITE" id="PS00856">
    <property type="entry name" value="GUANYLATE_KINASE_1"/>
    <property type="match status" value="1"/>
</dbReference>
<dbReference type="Proteomes" id="UP000319502">
    <property type="component" value="Unassembled WGS sequence"/>
</dbReference>
<comment type="catalytic activity">
    <reaction evidence="9">
        <text>GMP + ATP = GDP + ADP</text>
        <dbReference type="Rhea" id="RHEA:20780"/>
        <dbReference type="ChEBI" id="CHEBI:30616"/>
        <dbReference type="ChEBI" id="CHEBI:58115"/>
        <dbReference type="ChEBI" id="CHEBI:58189"/>
        <dbReference type="ChEBI" id="CHEBI:456216"/>
        <dbReference type="EC" id="2.7.4.8"/>
    </reaction>
</comment>
<evidence type="ECO:0000256" key="8">
    <source>
        <dbReference type="ARBA" id="ARBA00030128"/>
    </source>
</evidence>
<dbReference type="CDD" id="cd00071">
    <property type="entry name" value="GMPK"/>
    <property type="match status" value="1"/>
</dbReference>
<dbReference type="GO" id="GO:0005524">
    <property type="term" value="F:ATP binding"/>
    <property type="evidence" value="ECO:0007669"/>
    <property type="project" value="UniProtKB-UniRule"/>
</dbReference>
<dbReference type="HAMAP" id="MF_00328">
    <property type="entry name" value="Guanylate_kinase"/>
    <property type="match status" value="1"/>
</dbReference>
<dbReference type="Gene3D" id="3.40.50.300">
    <property type="entry name" value="P-loop containing nucleotide triphosphate hydrolases"/>
    <property type="match status" value="1"/>
</dbReference>
<dbReference type="Gene3D" id="3.30.63.10">
    <property type="entry name" value="Guanylate Kinase phosphate binding domain"/>
    <property type="match status" value="1"/>
</dbReference>